<dbReference type="Proteomes" id="UP000023152">
    <property type="component" value="Unassembled WGS sequence"/>
</dbReference>
<dbReference type="EMBL" id="ASPP01001556">
    <property type="protein sequence ID" value="ETO35495.1"/>
    <property type="molecule type" value="Genomic_DNA"/>
</dbReference>
<proteinExistence type="predicted"/>
<evidence type="ECO:0000313" key="2">
    <source>
        <dbReference type="Proteomes" id="UP000023152"/>
    </source>
</evidence>
<name>X6PAD9_RETFI</name>
<protein>
    <submittedName>
        <fullName evidence="1">Uncharacterized protein</fullName>
    </submittedName>
</protein>
<organism evidence="1 2">
    <name type="scientific">Reticulomyxa filosa</name>
    <dbReference type="NCBI Taxonomy" id="46433"/>
    <lineage>
        <taxon>Eukaryota</taxon>
        <taxon>Sar</taxon>
        <taxon>Rhizaria</taxon>
        <taxon>Retaria</taxon>
        <taxon>Foraminifera</taxon>
        <taxon>Monothalamids</taxon>
        <taxon>Reticulomyxidae</taxon>
        <taxon>Reticulomyxa</taxon>
    </lineage>
</organism>
<evidence type="ECO:0000313" key="1">
    <source>
        <dbReference type="EMBL" id="ETO35495.1"/>
    </source>
</evidence>
<accession>X6PAD9</accession>
<sequence>CLLIVVKDIPPADTKQILSEFSKKIASFYSTNIYTGPYPPLTHDSFFKKFLVLRKSIESLSIIHEKKKKIKKFRLMINQRQWKERFEKILDNIPKDRLNLIHDNILKYLYSEFERQMPECKQSHSIHRQWFIAFQLFLKLIYLRRKLILEKWIANEFPEFDQGEVLAKFVKPFVNNALNQLNIVISYIYCNNRISEIEHNCLESHQCDQVCSRCQKGHKTLHDCREKNHTCGNDCPLKKYGNCNEKCGLECDYSNEIPCICNSLINCCNESCSLPGCPNKHETEYKRVVNETKILNPNY</sequence>
<keyword evidence="2" id="KW-1185">Reference proteome</keyword>
<comment type="caution">
    <text evidence="1">The sequence shown here is derived from an EMBL/GenBank/DDBJ whole genome shotgun (WGS) entry which is preliminary data.</text>
</comment>
<dbReference type="OrthoDB" id="2343366at2759"/>
<feature type="non-terminal residue" evidence="1">
    <location>
        <position position="1"/>
    </location>
</feature>
<reference evidence="1 2" key="1">
    <citation type="journal article" date="2013" name="Curr. Biol.">
        <title>The Genome of the Foraminiferan Reticulomyxa filosa.</title>
        <authorList>
            <person name="Glockner G."/>
            <person name="Hulsmann N."/>
            <person name="Schleicher M."/>
            <person name="Noegel A.A."/>
            <person name="Eichinger L."/>
            <person name="Gallinger C."/>
            <person name="Pawlowski J."/>
            <person name="Sierra R."/>
            <person name="Euteneuer U."/>
            <person name="Pillet L."/>
            <person name="Moustafa A."/>
            <person name="Platzer M."/>
            <person name="Groth M."/>
            <person name="Szafranski K."/>
            <person name="Schliwa M."/>
        </authorList>
    </citation>
    <scope>NUCLEOTIDE SEQUENCE [LARGE SCALE GENOMIC DNA]</scope>
</reference>
<gene>
    <name evidence="1" type="ORF">RFI_01569</name>
</gene>
<dbReference type="AlphaFoldDB" id="X6PAD9"/>